<dbReference type="Proteomes" id="UP001178507">
    <property type="component" value="Unassembled WGS sequence"/>
</dbReference>
<keyword evidence="2" id="KW-1185">Reference proteome</keyword>
<dbReference type="AlphaFoldDB" id="A0AA36JHM3"/>
<dbReference type="EMBL" id="CAUJNA010003573">
    <property type="protein sequence ID" value="CAJ1405219.1"/>
    <property type="molecule type" value="Genomic_DNA"/>
</dbReference>
<evidence type="ECO:0000313" key="2">
    <source>
        <dbReference type="Proteomes" id="UP001178507"/>
    </source>
</evidence>
<proteinExistence type="predicted"/>
<protein>
    <submittedName>
        <fullName evidence="1">Uncharacterized protein</fullName>
    </submittedName>
</protein>
<comment type="caution">
    <text evidence="1">The sequence shown here is derived from an EMBL/GenBank/DDBJ whole genome shotgun (WGS) entry which is preliminary data.</text>
</comment>
<accession>A0AA36JHM3</accession>
<name>A0AA36JHM3_9DINO</name>
<evidence type="ECO:0000313" key="1">
    <source>
        <dbReference type="EMBL" id="CAJ1405219.1"/>
    </source>
</evidence>
<gene>
    <name evidence="1" type="ORF">EVOR1521_LOCUS27496</name>
</gene>
<sequence length="533" mass="58255">MASLVFGVVNGNARAFAIESGGVFLDMNDMRQWDITDDEERLTALLGKMSMAKIDQTLDSLGFSTRRKSGCTKAGMIASFLHHWNNIKANAEELISWRGGGTASSSHTASSFTAFSGEAHSLNDEGNEDKNNNNATVSVQVIHHIDGRTVSLGDFMLNIDVGLSVSSLVSVIAKGIRGAFRSSYDFKQVLMRNGTYMVDPIISLQSLGFSTSTTNHVQSHVFEEGDSEFRAIFEGEEDSDDRESISDYVEYLHDASDFDTTNKQGVTVEVKEAMKGRVLFLFSDLDGNMTVDALKNMIAEDAERRANAMVLSDKPKKVLTSDCFMLRTSEGMKMEDGIIADYTEEDEGALVVHLMLRLKGGAKGVKQQVKTKEKVDAFKSRAIKVKEVAVLDELQFFKHMIDTFMTHVEHDSAGTIQHLLSALDAERLGSLSLMLGNAKGATMEVKMSDIAIKMFGVNGEKLENLYGQCESLSGFATSSMCYAMSNAQWNISNLKKCVDAVMNQKIGQQMAISALQSQQGDTGAYGGASNMES</sequence>
<reference evidence="1" key="1">
    <citation type="submission" date="2023-08" db="EMBL/GenBank/DDBJ databases">
        <authorList>
            <person name="Chen Y."/>
            <person name="Shah S."/>
            <person name="Dougan E. K."/>
            <person name="Thang M."/>
            <person name="Chan C."/>
        </authorList>
    </citation>
    <scope>NUCLEOTIDE SEQUENCE</scope>
</reference>
<organism evidence="1 2">
    <name type="scientific">Effrenium voratum</name>
    <dbReference type="NCBI Taxonomy" id="2562239"/>
    <lineage>
        <taxon>Eukaryota</taxon>
        <taxon>Sar</taxon>
        <taxon>Alveolata</taxon>
        <taxon>Dinophyceae</taxon>
        <taxon>Suessiales</taxon>
        <taxon>Symbiodiniaceae</taxon>
        <taxon>Effrenium</taxon>
    </lineage>
</organism>